<reference evidence="3" key="1">
    <citation type="submission" date="2020-01" db="EMBL/GenBank/DDBJ databases">
        <authorList>
            <consortium name="DOE Joint Genome Institute"/>
            <person name="Haridas S."/>
            <person name="Albert R."/>
            <person name="Binder M."/>
            <person name="Bloem J."/>
            <person name="Labutti K."/>
            <person name="Salamov A."/>
            <person name="Andreopoulos B."/>
            <person name="Baker S.E."/>
            <person name="Barry K."/>
            <person name="Bills G."/>
            <person name="Bluhm B.H."/>
            <person name="Cannon C."/>
            <person name="Castanera R."/>
            <person name="Culley D.E."/>
            <person name="Daum C."/>
            <person name="Ezra D."/>
            <person name="Gonzalez J.B."/>
            <person name="Henrissat B."/>
            <person name="Kuo A."/>
            <person name="Liang C."/>
            <person name="Lipzen A."/>
            <person name="Lutzoni F."/>
            <person name="Magnuson J."/>
            <person name="Mondo S."/>
            <person name="Nolan M."/>
            <person name="Ohm R."/>
            <person name="Pangilinan J."/>
            <person name="Park H.-J."/>
            <person name="Ramirez L."/>
            <person name="Alfaro M."/>
            <person name="Sun H."/>
            <person name="Tritt A."/>
            <person name="Yoshinaga Y."/>
            <person name="Zwiers L.-H."/>
            <person name="Turgeon B.G."/>
            <person name="Goodwin S.B."/>
            <person name="Spatafora J.W."/>
            <person name="Crous P.W."/>
            <person name="Grigoriev I.V."/>
        </authorList>
    </citation>
    <scope>NUCLEOTIDE SEQUENCE</scope>
    <source>
        <strain evidence="3">CBS 394.84</strain>
    </source>
</reference>
<dbReference type="PANTHER" id="PTHR24306:SF7">
    <property type="entry name" value="AHBB"/>
    <property type="match status" value="1"/>
</dbReference>
<dbReference type="InterPro" id="IPR036396">
    <property type="entry name" value="Cyt_P450_sf"/>
</dbReference>
<dbReference type="SUPFAM" id="SSF48264">
    <property type="entry name" value="Cytochrome P450"/>
    <property type="match status" value="1"/>
</dbReference>
<keyword evidence="2" id="KW-0812">Transmembrane</keyword>
<dbReference type="EMBL" id="ML976614">
    <property type="protein sequence ID" value="KAF1850998.1"/>
    <property type="molecule type" value="Genomic_DNA"/>
</dbReference>
<feature type="region of interest" description="Disordered" evidence="1">
    <location>
        <begin position="599"/>
        <end position="625"/>
    </location>
</feature>
<sequence length="667" mass="74010">MSSLRTLFLGVYASSGIIRVLFLPLCYLLLSTPFTLVIAWYFGFVQTLQTFIPEEFTWIDLLPQITLSAVFLLLPTRLLSSSRDGVKNKDGKRRVQSLPYWIPGVRHFGSVIFGGEGWMKSIRESSITSIIAYSAAGAKHNIFFSDSLLHQIYKNWSSLEEPKPYTLALLRNAFGLPKGAESQYIELSPAIAKVIESDMFKGKKLEGLISASLNNISESLPDFITFNTSIVDQMQWERVSNLELTDGNSEAECDLFTLVNEFCCNAILPPVIGTQFTESYQLLATDLAAFNHRFWALALGIPRLSPIQGLPGAALSQKRLLHNFTKVFHDLTNPPVRRVPEDDESVSGGEETDADISTPLTALNELFTKHDLPVEVRAAVALHLIHNIVSEVVPLVFWTILHVYSSSSTQGLETSNDASLARIKDETKAWAQAIQPPSIHPSFPAPPEVRFASAKEALSSKHFPYLRSCIDESRRLYNSSISTYLVTKPIALEEEGIARPSEQEQWELDVGSYVDIGLSQTLINSSPANHISPNRFKPDRFVNIPASSSITSPIDPSNQYKSALLISLIAGIMQLWELAPAPKKTIFDHLQEVRDEATIGAEPLTGEQKAAKDEAQAEKSKKARKAGKWIIPKAVDGAAVKIPKSDVRVRVRRREGLPTSKIMRRIG</sequence>
<keyword evidence="2" id="KW-0472">Membrane</keyword>
<evidence type="ECO:0000256" key="1">
    <source>
        <dbReference type="SAM" id="MobiDB-lite"/>
    </source>
</evidence>
<organism evidence="3 4">
    <name type="scientific">Cucurbitaria berberidis CBS 394.84</name>
    <dbReference type="NCBI Taxonomy" id="1168544"/>
    <lineage>
        <taxon>Eukaryota</taxon>
        <taxon>Fungi</taxon>
        <taxon>Dikarya</taxon>
        <taxon>Ascomycota</taxon>
        <taxon>Pezizomycotina</taxon>
        <taxon>Dothideomycetes</taxon>
        <taxon>Pleosporomycetidae</taxon>
        <taxon>Pleosporales</taxon>
        <taxon>Pleosporineae</taxon>
        <taxon>Cucurbitariaceae</taxon>
        <taxon>Cucurbitaria</taxon>
    </lineage>
</organism>
<dbReference type="RefSeq" id="XP_040793561.1">
    <property type="nucleotide sequence ID" value="XM_040927713.1"/>
</dbReference>
<keyword evidence="4" id="KW-1185">Reference proteome</keyword>
<dbReference type="GO" id="GO:0016705">
    <property type="term" value="F:oxidoreductase activity, acting on paired donors, with incorporation or reduction of molecular oxygen"/>
    <property type="evidence" value="ECO:0007669"/>
    <property type="project" value="InterPro"/>
</dbReference>
<feature type="region of interest" description="Disordered" evidence="1">
    <location>
        <begin position="335"/>
        <end position="354"/>
    </location>
</feature>
<feature type="transmembrane region" description="Helical" evidence="2">
    <location>
        <begin position="20"/>
        <end position="41"/>
    </location>
</feature>
<evidence type="ECO:0000313" key="4">
    <source>
        <dbReference type="Proteomes" id="UP000800039"/>
    </source>
</evidence>
<dbReference type="Gene3D" id="1.10.630.10">
    <property type="entry name" value="Cytochrome P450"/>
    <property type="match status" value="1"/>
</dbReference>
<dbReference type="OrthoDB" id="3366823at2759"/>
<dbReference type="GO" id="GO:0004497">
    <property type="term" value="F:monooxygenase activity"/>
    <property type="evidence" value="ECO:0007669"/>
    <property type="project" value="InterPro"/>
</dbReference>
<accession>A0A9P4GQT0</accession>
<feature type="compositionally biased region" description="Acidic residues" evidence="1">
    <location>
        <begin position="341"/>
        <end position="354"/>
    </location>
</feature>
<dbReference type="GeneID" id="63844966"/>
<dbReference type="GO" id="GO:0020037">
    <property type="term" value="F:heme binding"/>
    <property type="evidence" value="ECO:0007669"/>
    <property type="project" value="InterPro"/>
</dbReference>
<protein>
    <recommendedName>
        <fullName evidence="5">Cytochrome P450</fullName>
    </recommendedName>
</protein>
<evidence type="ECO:0000313" key="3">
    <source>
        <dbReference type="EMBL" id="KAF1850998.1"/>
    </source>
</evidence>
<feature type="compositionally biased region" description="Basic and acidic residues" evidence="1">
    <location>
        <begin position="609"/>
        <end position="620"/>
    </location>
</feature>
<proteinExistence type="predicted"/>
<dbReference type="AlphaFoldDB" id="A0A9P4GQT0"/>
<evidence type="ECO:0008006" key="5">
    <source>
        <dbReference type="Google" id="ProtNLM"/>
    </source>
</evidence>
<gene>
    <name evidence="3" type="ORF">K460DRAFT_271331</name>
</gene>
<name>A0A9P4GQT0_9PLEO</name>
<evidence type="ECO:0000256" key="2">
    <source>
        <dbReference type="SAM" id="Phobius"/>
    </source>
</evidence>
<dbReference type="Proteomes" id="UP000800039">
    <property type="component" value="Unassembled WGS sequence"/>
</dbReference>
<dbReference type="PANTHER" id="PTHR24306">
    <property type="match status" value="1"/>
</dbReference>
<keyword evidence="2" id="KW-1133">Transmembrane helix</keyword>
<comment type="caution">
    <text evidence="3">The sequence shown here is derived from an EMBL/GenBank/DDBJ whole genome shotgun (WGS) entry which is preliminary data.</text>
</comment>
<dbReference type="GO" id="GO:0005506">
    <property type="term" value="F:iron ion binding"/>
    <property type="evidence" value="ECO:0007669"/>
    <property type="project" value="InterPro"/>
</dbReference>